<dbReference type="InterPro" id="IPR035924">
    <property type="entry name" value="FlaG-like_sf"/>
</dbReference>
<organism evidence="2 3">
    <name type="scientific">Persephonella atlantica</name>
    <dbReference type="NCBI Taxonomy" id="2699429"/>
    <lineage>
        <taxon>Bacteria</taxon>
        <taxon>Pseudomonadati</taxon>
        <taxon>Aquificota</taxon>
        <taxon>Aquificia</taxon>
        <taxon>Aquificales</taxon>
        <taxon>Hydrogenothermaceae</taxon>
        <taxon>Persephonella</taxon>
    </lineage>
</organism>
<keyword evidence="2" id="KW-0969">Cilium</keyword>
<dbReference type="SUPFAM" id="SSF160214">
    <property type="entry name" value="FlaG-like"/>
    <property type="match status" value="1"/>
</dbReference>
<keyword evidence="2" id="KW-0966">Cell projection</keyword>
<keyword evidence="1" id="KW-0175">Coiled coil</keyword>
<dbReference type="RefSeq" id="WP_200673262.1">
    <property type="nucleotide sequence ID" value="NZ_JAACYA010000001.1"/>
</dbReference>
<dbReference type="PANTHER" id="PTHR37166:SF1">
    <property type="entry name" value="PROTEIN FLAG"/>
    <property type="match status" value="1"/>
</dbReference>
<sequence>MDIKAISGTQASINMNAQNVEALDRAQIQKTQKQGNFQIEQQQRELPQEVIKQAVENLNKKLNMLNSQLKVEIDKDTGIKVVKIVDKDTKEVIRQIPPEVILKIAKYLDEVTGLLFNEKV</sequence>
<evidence type="ECO:0000313" key="3">
    <source>
        <dbReference type="Proteomes" id="UP000772812"/>
    </source>
</evidence>
<dbReference type="InterPro" id="IPR005186">
    <property type="entry name" value="FlaG"/>
</dbReference>
<evidence type="ECO:0000313" key="2">
    <source>
        <dbReference type="EMBL" id="MBK3331861.1"/>
    </source>
</evidence>
<keyword evidence="3" id="KW-1185">Reference proteome</keyword>
<name>A0ABS1GG10_9AQUI</name>
<comment type="caution">
    <text evidence="2">The sequence shown here is derived from an EMBL/GenBank/DDBJ whole genome shotgun (WGS) entry which is preliminary data.</text>
</comment>
<dbReference type="Proteomes" id="UP000772812">
    <property type="component" value="Unassembled WGS sequence"/>
</dbReference>
<feature type="coiled-coil region" evidence="1">
    <location>
        <begin position="48"/>
        <end position="75"/>
    </location>
</feature>
<dbReference type="Gene3D" id="3.30.160.170">
    <property type="entry name" value="FlaG-like"/>
    <property type="match status" value="1"/>
</dbReference>
<evidence type="ECO:0000256" key="1">
    <source>
        <dbReference type="SAM" id="Coils"/>
    </source>
</evidence>
<accession>A0ABS1GG10</accession>
<dbReference type="PANTHER" id="PTHR37166">
    <property type="entry name" value="PROTEIN FLAG"/>
    <property type="match status" value="1"/>
</dbReference>
<proteinExistence type="predicted"/>
<keyword evidence="2" id="KW-0282">Flagellum</keyword>
<protein>
    <submittedName>
        <fullName evidence="2">Flagellar protein FlaG</fullName>
    </submittedName>
</protein>
<dbReference type="EMBL" id="JAACYA010000001">
    <property type="protein sequence ID" value="MBK3331861.1"/>
    <property type="molecule type" value="Genomic_DNA"/>
</dbReference>
<dbReference type="Pfam" id="PF03646">
    <property type="entry name" value="FlaG"/>
    <property type="match status" value="1"/>
</dbReference>
<gene>
    <name evidence="2" type="ORF">GWK41_02115</name>
</gene>
<reference evidence="2 3" key="1">
    <citation type="journal article" date="2021" name="Syst. Appl. Microbiol.">
        <title>Persephonella atlantica sp. nov.: How to adapt to physico-chemical gradients in high temperature hydrothermal habitats.</title>
        <authorList>
            <person name="Francois D.X."/>
            <person name="Godfroy A."/>
            <person name="Mathien C."/>
            <person name="Aube J."/>
            <person name="Cathalot C."/>
            <person name="Lesongeur F."/>
            <person name="L'Haridon S."/>
            <person name="Philippon X."/>
            <person name="Roussel E.G."/>
        </authorList>
    </citation>
    <scope>NUCLEOTIDE SEQUENCE [LARGE SCALE GENOMIC DNA]</scope>
    <source>
        <strain evidence="2 3">MO1340</strain>
    </source>
</reference>